<protein>
    <submittedName>
        <fullName evidence="2">Uncharacterized protein</fullName>
    </submittedName>
</protein>
<dbReference type="AlphaFoldDB" id="A0A1W2LXG9"/>
<comment type="caution">
    <text evidence="2">The sequence shown here is derived from an EMBL/GenBank/DDBJ whole genome shotgun (WGS) entry which is preliminary data.</text>
</comment>
<dbReference type="InterPro" id="IPR036188">
    <property type="entry name" value="FAD/NAD-bd_sf"/>
</dbReference>
<sequence length="516" mass="57863">MSDVTEVIDVPQGPKGTVDLPPLLRSSDQWTDSMVTDAGIPLQDKPFVTVGGGIGSFVMADYLRIAGGLPTSDIQVVSNLSHPWQTYEHLATASQIALDNRIRSDAASRPDNIWGFPSYAVSEAIRKRTIKPLMQVLVEPVFADFYTPRLRAVLESIDREARRIRYWDMLERGDVELVRRRVGGGYFVVHADRRAAEPVFRAVRCRDVHLAVGYTGLQFLPELQEFRERMNDFHHVVNAYEDHEHVYQALRLKPRTVLVRGGGIVASRVVERLIRERVERGTRTQIVHVLRTYVAGKHGKHAWARRRGQDGFAYQGFNYPKSVWGGQLKAEMRRLDADARSEVYREIGGTTTAWRREWQRQMRLARSQGWYRVLNGTFEDLKPDGDGLEARLRVADGGLSIRADFVIDCTGLNADVTEHQVLGDLLQRGGARMNGLGRLDVDRAFAVRGADSGMGKLYATGAATLGGPFPGVDTFLGLQIAAQEVVDDVARRGHCRRMGPMSSFAGWLRWATGREI</sequence>
<feature type="region of interest" description="Disordered" evidence="1">
    <location>
        <begin position="1"/>
        <end position="20"/>
    </location>
</feature>
<dbReference type="Proteomes" id="UP000076660">
    <property type="component" value="Unassembled WGS sequence"/>
</dbReference>
<name>A0A1W2LXG9_9PSEU</name>
<dbReference type="OrthoDB" id="7788186at2"/>
<dbReference type="EMBL" id="LQMT02000012">
    <property type="protein sequence ID" value="ONF71613.1"/>
    <property type="molecule type" value="Genomic_DNA"/>
</dbReference>
<dbReference type="SUPFAM" id="SSF51905">
    <property type="entry name" value="FAD/NAD(P)-binding domain"/>
    <property type="match status" value="1"/>
</dbReference>
<evidence type="ECO:0000313" key="2">
    <source>
        <dbReference type="EMBL" id="ONF71613.1"/>
    </source>
</evidence>
<evidence type="ECO:0000313" key="3">
    <source>
        <dbReference type="Proteomes" id="UP000076660"/>
    </source>
</evidence>
<gene>
    <name evidence="2" type="ORF">AVR91_0213185</name>
</gene>
<reference evidence="2 3" key="1">
    <citation type="submission" date="2016-12" db="EMBL/GenBank/DDBJ databases">
        <title>Amycolatopsis keratiniphila subsp. keratiniphila genome sequencing and assembly.</title>
        <authorList>
            <person name="Mayilraj S."/>
            <person name="Kaur N."/>
        </authorList>
    </citation>
    <scope>NUCLEOTIDE SEQUENCE [LARGE SCALE GENOMIC DNA]</scope>
    <source>
        <strain evidence="2 3">DSM 44409</strain>
    </source>
</reference>
<dbReference type="Gene3D" id="3.50.50.60">
    <property type="entry name" value="FAD/NAD(P)-binding domain"/>
    <property type="match status" value="1"/>
</dbReference>
<accession>A0A1W2LXG9</accession>
<evidence type="ECO:0000256" key="1">
    <source>
        <dbReference type="SAM" id="MobiDB-lite"/>
    </source>
</evidence>
<organism evidence="2 3">
    <name type="scientific">Amycolatopsis keratiniphila subsp. keratiniphila</name>
    <dbReference type="NCBI Taxonomy" id="227715"/>
    <lineage>
        <taxon>Bacteria</taxon>
        <taxon>Bacillati</taxon>
        <taxon>Actinomycetota</taxon>
        <taxon>Actinomycetes</taxon>
        <taxon>Pseudonocardiales</taxon>
        <taxon>Pseudonocardiaceae</taxon>
        <taxon>Amycolatopsis</taxon>
        <taxon>Amycolatopsis japonica group</taxon>
    </lineage>
</organism>
<proteinExistence type="predicted"/>